<dbReference type="AlphaFoldDB" id="A0ABD3MVP0"/>
<dbReference type="EMBL" id="JALLAZ020001702">
    <property type="protein sequence ID" value="KAL3767477.1"/>
    <property type="molecule type" value="Genomic_DNA"/>
</dbReference>
<evidence type="ECO:0000313" key="2">
    <source>
        <dbReference type="EMBL" id="KAL3767477.1"/>
    </source>
</evidence>
<feature type="region of interest" description="Disordered" evidence="1">
    <location>
        <begin position="38"/>
        <end position="97"/>
    </location>
</feature>
<name>A0ABD3MVP0_9STRA</name>
<evidence type="ECO:0000313" key="3">
    <source>
        <dbReference type="Proteomes" id="UP001530315"/>
    </source>
</evidence>
<dbReference type="PROSITE" id="PS51257">
    <property type="entry name" value="PROKAR_LIPOPROTEIN"/>
    <property type="match status" value="1"/>
</dbReference>
<protein>
    <submittedName>
        <fullName evidence="2">Uncharacterized protein</fullName>
    </submittedName>
</protein>
<gene>
    <name evidence="2" type="ORF">ACHAW5_006206</name>
</gene>
<reference evidence="2 3" key="1">
    <citation type="submission" date="2024-10" db="EMBL/GenBank/DDBJ databases">
        <title>Updated reference genomes for cyclostephanoid diatoms.</title>
        <authorList>
            <person name="Roberts W.R."/>
            <person name="Alverson A.J."/>
        </authorList>
    </citation>
    <scope>NUCLEOTIDE SEQUENCE [LARGE SCALE GENOMIC DNA]</scope>
    <source>
        <strain evidence="2 3">AJA276-08</strain>
    </source>
</reference>
<feature type="compositionally biased region" description="Basic and acidic residues" evidence="1">
    <location>
        <begin position="54"/>
        <end position="73"/>
    </location>
</feature>
<evidence type="ECO:0000256" key="1">
    <source>
        <dbReference type="SAM" id="MobiDB-lite"/>
    </source>
</evidence>
<sequence length="97" mass="10291">MMIVCARQYSESESESVSSYACPIFNAGGGFGCGIPKWRGNARGHATPPPPSPHDYEGNRIDHGGDRRQERSSQIDGNTGGGNSCACRVGRSGSYLL</sequence>
<organism evidence="2 3">
    <name type="scientific">Stephanodiscus triporus</name>
    <dbReference type="NCBI Taxonomy" id="2934178"/>
    <lineage>
        <taxon>Eukaryota</taxon>
        <taxon>Sar</taxon>
        <taxon>Stramenopiles</taxon>
        <taxon>Ochrophyta</taxon>
        <taxon>Bacillariophyta</taxon>
        <taxon>Coscinodiscophyceae</taxon>
        <taxon>Thalassiosirophycidae</taxon>
        <taxon>Stephanodiscales</taxon>
        <taxon>Stephanodiscaceae</taxon>
        <taxon>Stephanodiscus</taxon>
    </lineage>
</organism>
<accession>A0ABD3MVP0</accession>
<comment type="caution">
    <text evidence="2">The sequence shown here is derived from an EMBL/GenBank/DDBJ whole genome shotgun (WGS) entry which is preliminary data.</text>
</comment>
<proteinExistence type="predicted"/>
<dbReference type="Proteomes" id="UP001530315">
    <property type="component" value="Unassembled WGS sequence"/>
</dbReference>
<keyword evidence="3" id="KW-1185">Reference proteome</keyword>